<proteinExistence type="predicted"/>
<sequence length="153" mass="18387">MELLLISHYNIKVKYQISQLQINNDLEDTWYNFKPHSLGSYKQVFFRIILTDNTTLYFILKNVFISNLNNEIVIRFSDKFSIYKQSSDESQSFIENKRKLSELKREIKYYKAINDLDISNESRTNLTILESKLFELMAIVYFNLEKQEDKDEK</sequence>
<keyword evidence="2" id="KW-1185">Reference proteome</keyword>
<accession>A0A2Z4LMW6</accession>
<organism evidence="1 2">
    <name type="scientific">Metamycoplasma cloacale</name>
    <dbReference type="NCBI Taxonomy" id="92401"/>
    <lineage>
        <taxon>Bacteria</taxon>
        <taxon>Bacillati</taxon>
        <taxon>Mycoplasmatota</taxon>
        <taxon>Mycoplasmoidales</taxon>
        <taxon>Metamycoplasmataceae</taxon>
        <taxon>Metamycoplasma</taxon>
    </lineage>
</organism>
<dbReference type="Proteomes" id="UP000249865">
    <property type="component" value="Chromosome"/>
</dbReference>
<evidence type="ECO:0000313" key="2">
    <source>
        <dbReference type="Proteomes" id="UP000249865"/>
    </source>
</evidence>
<evidence type="ECO:0000313" key="1">
    <source>
        <dbReference type="EMBL" id="AWX42577.1"/>
    </source>
</evidence>
<dbReference type="OrthoDB" id="401408at2"/>
<protein>
    <submittedName>
        <fullName evidence="1">Uncharacterized protein</fullName>
    </submittedName>
</protein>
<dbReference type="AlphaFoldDB" id="A0A2Z4LMW6"/>
<dbReference type="EMBL" id="CP030103">
    <property type="protein sequence ID" value="AWX42577.1"/>
    <property type="molecule type" value="Genomic_DNA"/>
</dbReference>
<name>A0A2Z4LMW6_9BACT</name>
<dbReference type="NCBIfam" id="NF045935">
    <property type="entry name" value="MSC_0621_epsi"/>
    <property type="match status" value="1"/>
</dbReference>
<reference evidence="2" key="1">
    <citation type="submission" date="2018-06" db="EMBL/GenBank/DDBJ databases">
        <title>Complete genome sequences of Mycoplasma anatis, M. anseris and M. cloacale type strains.</title>
        <authorList>
            <person name="Grozner D."/>
            <person name="Forro B."/>
            <person name="Sulyok K.M."/>
            <person name="Marton S."/>
            <person name="Kreizinger Z."/>
            <person name="Banyai K."/>
            <person name="Gyuranecz M."/>
        </authorList>
    </citation>
    <scope>NUCLEOTIDE SEQUENCE [LARGE SCALE GENOMIC DNA]</scope>
    <source>
        <strain evidence="2">NCTC 10199</strain>
    </source>
</reference>
<dbReference type="RefSeq" id="WP_029329957.1">
    <property type="nucleotide sequence ID" value="NZ_CP030103.1"/>
</dbReference>
<gene>
    <name evidence="1" type="ORF">DK849_00555</name>
</gene>
<dbReference type="KEGG" id="mclo:DK849_00555"/>